<proteinExistence type="predicted"/>
<feature type="region of interest" description="Disordered" evidence="1">
    <location>
        <begin position="72"/>
        <end position="93"/>
    </location>
</feature>
<dbReference type="EMBL" id="JAIWYP010000005">
    <property type="protein sequence ID" value="KAH3820054.1"/>
    <property type="molecule type" value="Genomic_DNA"/>
</dbReference>
<comment type="caution">
    <text evidence="2">The sequence shown here is derived from an EMBL/GenBank/DDBJ whole genome shotgun (WGS) entry which is preliminary data.</text>
</comment>
<gene>
    <name evidence="2" type="ORF">DPMN_121798</name>
</gene>
<organism evidence="2 3">
    <name type="scientific">Dreissena polymorpha</name>
    <name type="common">Zebra mussel</name>
    <name type="synonym">Mytilus polymorpha</name>
    <dbReference type="NCBI Taxonomy" id="45954"/>
    <lineage>
        <taxon>Eukaryota</taxon>
        <taxon>Metazoa</taxon>
        <taxon>Spiralia</taxon>
        <taxon>Lophotrochozoa</taxon>
        <taxon>Mollusca</taxon>
        <taxon>Bivalvia</taxon>
        <taxon>Autobranchia</taxon>
        <taxon>Heteroconchia</taxon>
        <taxon>Euheterodonta</taxon>
        <taxon>Imparidentia</taxon>
        <taxon>Neoheterodontei</taxon>
        <taxon>Myida</taxon>
        <taxon>Dreissenoidea</taxon>
        <taxon>Dreissenidae</taxon>
        <taxon>Dreissena</taxon>
    </lineage>
</organism>
<evidence type="ECO:0000313" key="3">
    <source>
        <dbReference type="Proteomes" id="UP000828390"/>
    </source>
</evidence>
<dbReference type="Proteomes" id="UP000828390">
    <property type="component" value="Unassembled WGS sequence"/>
</dbReference>
<sequence>MYKEVPDRSGSPRIIIRDEQWSFRMLELRRSLKTITPMTTRHPHGPSWQKHTIHTSLTRTVPNCYDRGTGLHGRDTDKQGPTRHLHGPSRTYTTATRTNTAAIRTKHDLPLTDNNLYKRRFIFGDSIILQ</sequence>
<reference evidence="2" key="1">
    <citation type="journal article" date="2019" name="bioRxiv">
        <title>The Genome of the Zebra Mussel, Dreissena polymorpha: A Resource for Invasive Species Research.</title>
        <authorList>
            <person name="McCartney M.A."/>
            <person name="Auch B."/>
            <person name="Kono T."/>
            <person name="Mallez S."/>
            <person name="Zhang Y."/>
            <person name="Obille A."/>
            <person name="Becker A."/>
            <person name="Abrahante J.E."/>
            <person name="Garbe J."/>
            <person name="Badalamenti J.P."/>
            <person name="Herman A."/>
            <person name="Mangelson H."/>
            <person name="Liachko I."/>
            <person name="Sullivan S."/>
            <person name="Sone E.D."/>
            <person name="Koren S."/>
            <person name="Silverstein K.A.T."/>
            <person name="Beckman K.B."/>
            <person name="Gohl D.M."/>
        </authorList>
    </citation>
    <scope>NUCLEOTIDE SEQUENCE</scope>
    <source>
        <strain evidence="2">Duluth1</strain>
        <tissue evidence="2">Whole animal</tissue>
    </source>
</reference>
<evidence type="ECO:0000313" key="2">
    <source>
        <dbReference type="EMBL" id="KAH3820054.1"/>
    </source>
</evidence>
<keyword evidence="3" id="KW-1185">Reference proteome</keyword>
<protein>
    <submittedName>
        <fullName evidence="2">Uncharacterized protein</fullName>
    </submittedName>
</protein>
<evidence type="ECO:0000256" key="1">
    <source>
        <dbReference type="SAM" id="MobiDB-lite"/>
    </source>
</evidence>
<dbReference type="AlphaFoldDB" id="A0A9D4JRD8"/>
<accession>A0A9D4JRD8</accession>
<name>A0A9D4JRD8_DREPO</name>
<reference evidence="2" key="2">
    <citation type="submission" date="2020-11" db="EMBL/GenBank/DDBJ databases">
        <authorList>
            <person name="McCartney M.A."/>
            <person name="Auch B."/>
            <person name="Kono T."/>
            <person name="Mallez S."/>
            <person name="Becker A."/>
            <person name="Gohl D.M."/>
            <person name="Silverstein K.A.T."/>
            <person name="Koren S."/>
            <person name="Bechman K.B."/>
            <person name="Herman A."/>
            <person name="Abrahante J.E."/>
            <person name="Garbe J."/>
        </authorList>
    </citation>
    <scope>NUCLEOTIDE SEQUENCE</scope>
    <source>
        <strain evidence="2">Duluth1</strain>
        <tissue evidence="2">Whole animal</tissue>
    </source>
</reference>